<name>A0A5E4LSD7_9ARCH</name>
<keyword evidence="2" id="KW-0812">Transmembrane</keyword>
<dbReference type="EMBL" id="CABMJJ010000002">
    <property type="protein sequence ID" value="VVC02746.1"/>
    <property type="molecule type" value="Genomic_DNA"/>
</dbReference>
<evidence type="ECO:0000256" key="2">
    <source>
        <dbReference type="SAM" id="Phobius"/>
    </source>
</evidence>
<dbReference type="Proteomes" id="UP000789941">
    <property type="component" value="Unassembled WGS sequence"/>
</dbReference>
<feature type="transmembrane region" description="Helical" evidence="2">
    <location>
        <begin position="235"/>
        <end position="268"/>
    </location>
</feature>
<dbReference type="Pfam" id="PF14257">
    <property type="entry name" value="DUF4349"/>
    <property type="match status" value="1"/>
</dbReference>
<reference evidence="4 5" key="1">
    <citation type="submission" date="2019-08" db="EMBL/GenBank/DDBJ databases">
        <authorList>
            <person name="Vazquez-Campos X."/>
        </authorList>
    </citation>
    <scope>NUCLEOTIDE SEQUENCE [LARGE SCALE GENOMIC DNA]</scope>
    <source>
        <strain evidence="4">LFW-283_2</strain>
    </source>
</reference>
<feature type="coiled-coil region" evidence="1">
    <location>
        <begin position="134"/>
        <end position="168"/>
    </location>
</feature>
<dbReference type="InterPro" id="IPR025645">
    <property type="entry name" value="DUF4349"/>
</dbReference>
<dbReference type="AlphaFoldDB" id="A0A5E4LSD7"/>
<evidence type="ECO:0000313" key="4">
    <source>
        <dbReference type="EMBL" id="VVC02746.1"/>
    </source>
</evidence>
<gene>
    <name evidence="4" type="ORF">LFW2832_01222</name>
</gene>
<dbReference type="PROSITE" id="PS51257">
    <property type="entry name" value="PROKAR_LIPOPROTEIN"/>
    <property type="match status" value="1"/>
</dbReference>
<protein>
    <recommendedName>
        <fullName evidence="3">DUF4349 domain-containing protein</fullName>
    </recommendedName>
</protein>
<organism evidence="4 5">
    <name type="scientific">Candidatus Bilamarchaeum dharawalense</name>
    <dbReference type="NCBI Taxonomy" id="2885759"/>
    <lineage>
        <taxon>Archaea</taxon>
        <taxon>Candidatus Micrarchaeota</taxon>
        <taxon>Candidatus Micrarchaeia</taxon>
        <taxon>Candidatus Anstonellales</taxon>
        <taxon>Candidatus Bilamarchaeaceae</taxon>
        <taxon>Candidatus Bilamarchaeum</taxon>
    </lineage>
</organism>
<comment type="caution">
    <text evidence="4">The sequence shown here is derived from an EMBL/GenBank/DDBJ whole genome shotgun (WGS) entry which is preliminary data.</text>
</comment>
<proteinExistence type="predicted"/>
<evidence type="ECO:0000256" key="1">
    <source>
        <dbReference type="SAM" id="Coils"/>
    </source>
</evidence>
<keyword evidence="2" id="KW-1133">Transmembrane helix</keyword>
<keyword evidence="1" id="KW-0175">Coiled coil</keyword>
<feature type="domain" description="DUF4349" evidence="3">
    <location>
        <begin position="63"/>
        <end position="268"/>
    </location>
</feature>
<accession>A0A5E4LSD7</accession>
<sequence length="282" mass="31670">MIHLRKFVILSLLLLLLTFGCLGGNGSYGSSDIYPVSDSYQTKESALSPAYSLGGTTNSVTYVTKEGSMSVKVPEGTLETKFTELKNKLVDEGATFSDIRYNEYSDKKQYTLTLKVLPAKFESINSLIKETGEVKDMSVQLEDVTQQYTDLQTRITNKQIELERLRALYNQSSKVSDLLSVEHELTRVETEYDLLLQQKIYLDSRIQKSTIYLTVYEDKPATQQLIIPFEGLGNLFFGAMAAAIAIIVAVIGFIIPVSIVVLVLWFIYKKIKGNKVQTSKVR</sequence>
<keyword evidence="2" id="KW-0472">Membrane</keyword>
<evidence type="ECO:0000313" key="5">
    <source>
        <dbReference type="Proteomes" id="UP000789941"/>
    </source>
</evidence>
<evidence type="ECO:0000259" key="3">
    <source>
        <dbReference type="Pfam" id="PF14257"/>
    </source>
</evidence>